<keyword evidence="8 12" id="KW-0472">Membrane</keyword>
<evidence type="ECO:0000256" key="8">
    <source>
        <dbReference type="ARBA" id="ARBA00023136"/>
    </source>
</evidence>
<feature type="transmembrane region" description="Helical" evidence="12">
    <location>
        <begin position="215"/>
        <end position="242"/>
    </location>
</feature>
<dbReference type="PANTHER" id="PTHR14269:SF61">
    <property type="entry name" value="CDP-DIACYLGLYCEROL--SERINE O-PHOSPHATIDYLTRANSFERASE"/>
    <property type="match status" value="1"/>
</dbReference>
<dbReference type="RefSeq" id="WP_207899775.1">
    <property type="nucleotide sequence ID" value="NZ_SLXM01000003.1"/>
</dbReference>
<sequence>MNIKKHIPNIITLGNLLCGTIAAIYAVRGDFYTTAILVGIGIAFDFFDGFVARLLQVQGEFGKQLDSLADMVTSGVVPGIVMVQYMVNSSLYGELGISSWDAALDMGLNIDNWFSYESVGLLLTLFAGYRLAKFNIDERQSDSFIGLPTPAMNLFVLSLPLISEYTTNPTIQNIIHNKYVLIVVTILLSLLMVSEVKLFSLKFKNYSFKDNSVKYTFLLLSIVLLATLKFVAIPLIITLYVVMSVLKNMKKEVSN</sequence>
<evidence type="ECO:0000313" key="13">
    <source>
        <dbReference type="EMBL" id="TCP25775.1"/>
    </source>
</evidence>
<keyword evidence="3" id="KW-0444">Lipid biosynthesis</keyword>
<protein>
    <submittedName>
        <fullName evidence="13">CDP-diacylglycerol--serine O-phosphatidyltransferase</fullName>
    </submittedName>
</protein>
<evidence type="ECO:0000256" key="10">
    <source>
        <dbReference type="ARBA" id="ARBA00023264"/>
    </source>
</evidence>
<organism evidence="13 14">
    <name type="scientific">Tenacibaculum skagerrakense</name>
    <dbReference type="NCBI Taxonomy" id="186571"/>
    <lineage>
        <taxon>Bacteria</taxon>
        <taxon>Pseudomonadati</taxon>
        <taxon>Bacteroidota</taxon>
        <taxon>Flavobacteriia</taxon>
        <taxon>Flavobacteriales</taxon>
        <taxon>Flavobacteriaceae</taxon>
        <taxon>Tenacibaculum</taxon>
    </lineage>
</organism>
<dbReference type="PANTHER" id="PTHR14269">
    <property type="entry name" value="CDP-DIACYLGLYCEROL--GLYCEROL-3-PHOSPHATE 3-PHOSPHATIDYLTRANSFERASE-RELATED"/>
    <property type="match status" value="1"/>
</dbReference>
<dbReference type="Proteomes" id="UP000294564">
    <property type="component" value="Unassembled WGS sequence"/>
</dbReference>
<gene>
    <name evidence="13" type="ORF">EV195_103135</name>
</gene>
<evidence type="ECO:0000256" key="1">
    <source>
        <dbReference type="ARBA" id="ARBA00004141"/>
    </source>
</evidence>
<dbReference type="Pfam" id="PF01066">
    <property type="entry name" value="CDP-OH_P_transf"/>
    <property type="match status" value="1"/>
</dbReference>
<dbReference type="InterPro" id="IPR043130">
    <property type="entry name" value="CDP-OH_PTrfase_TM_dom"/>
</dbReference>
<keyword evidence="9" id="KW-0594">Phospholipid biosynthesis</keyword>
<keyword evidence="4 11" id="KW-0808">Transferase</keyword>
<keyword evidence="7" id="KW-0443">Lipid metabolism</keyword>
<dbReference type="GO" id="GO:0016780">
    <property type="term" value="F:phosphotransferase activity, for other substituted phosphate groups"/>
    <property type="evidence" value="ECO:0007669"/>
    <property type="project" value="InterPro"/>
</dbReference>
<evidence type="ECO:0000313" key="14">
    <source>
        <dbReference type="Proteomes" id="UP000294564"/>
    </source>
</evidence>
<dbReference type="AlphaFoldDB" id="A0A4R2NWH9"/>
<feature type="transmembrane region" description="Helical" evidence="12">
    <location>
        <begin position="7"/>
        <end position="26"/>
    </location>
</feature>
<evidence type="ECO:0000256" key="11">
    <source>
        <dbReference type="RuleBase" id="RU003750"/>
    </source>
</evidence>
<evidence type="ECO:0000256" key="4">
    <source>
        <dbReference type="ARBA" id="ARBA00022679"/>
    </source>
</evidence>
<dbReference type="Gene3D" id="1.20.120.1760">
    <property type="match status" value="1"/>
</dbReference>
<dbReference type="InterPro" id="IPR050324">
    <property type="entry name" value="CDP-alcohol_PTase-I"/>
</dbReference>
<comment type="subcellular location">
    <subcellularLocation>
        <location evidence="1">Membrane</location>
        <topology evidence="1">Multi-pass membrane protein</topology>
    </subcellularLocation>
</comment>
<dbReference type="InterPro" id="IPR048254">
    <property type="entry name" value="CDP_ALCOHOL_P_TRANSF_CS"/>
</dbReference>
<keyword evidence="6 12" id="KW-1133">Transmembrane helix</keyword>
<evidence type="ECO:0000256" key="7">
    <source>
        <dbReference type="ARBA" id="ARBA00023098"/>
    </source>
</evidence>
<feature type="transmembrane region" description="Helical" evidence="12">
    <location>
        <begin position="32"/>
        <end position="55"/>
    </location>
</feature>
<comment type="similarity">
    <text evidence="2 11">Belongs to the CDP-alcohol phosphatidyltransferase class-I family.</text>
</comment>
<feature type="transmembrane region" description="Helical" evidence="12">
    <location>
        <begin position="174"/>
        <end position="194"/>
    </location>
</feature>
<feature type="transmembrane region" description="Helical" evidence="12">
    <location>
        <begin position="67"/>
        <end position="87"/>
    </location>
</feature>
<evidence type="ECO:0000256" key="12">
    <source>
        <dbReference type="SAM" id="Phobius"/>
    </source>
</evidence>
<dbReference type="PROSITE" id="PS00379">
    <property type="entry name" value="CDP_ALCOHOL_P_TRANSF"/>
    <property type="match status" value="1"/>
</dbReference>
<evidence type="ECO:0000256" key="9">
    <source>
        <dbReference type="ARBA" id="ARBA00023209"/>
    </source>
</evidence>
<feature type="transmembrane region" description="Helical" evidence="12">
    <location>
        <begin position="113"/>
        <end position="132"/>
    </location>
</feature>
<dbReference type="EMBL" id="SLXM01000003">
    <property type="protein sequence ID" value="TCP25775.1"/>
    <property type="molecule type" value="Genomic_DNA"/>
</dbReference>
<evidence type="ECO:0000256" key="6">
    <source>
        <dbReference type="ARBA" id="ARBA00022989"/>
    </source>
</evidence>
<keyword evidence="5 12" id="KW-0812">Transmembrane</keyword>
<name>A0A4R2NWH9_9FLAO</name>
<evidence type="ECO:0000256" key="5">
    <source>
        <dbReference type="ARBA" id="ARBA00022692"/>
    </source>
</evidence>
<keyword evidence="10" id="KW-1208">Phospholipid metabolism</keyword>
<evidence type="ECO:0000256" key="3">
    <source>
        <dbReference type="ARBA" id="ARBA00022516"/>
    </source>
</evidence>
<comment type="caution">
    <text evidence="13">The sequence shown here is derived from an EMBL/GenBank/DDBJ whole genome shotgun (WGS) entry which is preliminary data.</text>
</comment>
<dbReference type="GO" id="GO:0008654">
    <property type="term" value="P:phospholipid biosynthetic process"/>
    <property type="evidence" value="ECO:0007669"/>
    <property type="project" value="UniProtKB-KW"/>
</dbReference>
<dbReference type="InterPro" id="IPR000462">
    <property type="entry name" value="CDP-OH_P_trans"/>
</dbReference>
<dbReference type="GO" id="GO:0016020">
    <property type="term" value="C:membrane"/>
    <property type="evidence" value="ECO:0007669"/>
    <property type="project" value="UniProtKB-SubCell"/>
</dbReference>
<accession>A0A4R2NWH9</accession>
<proteinExistence type="inferred from homology"/>
<reference evidence="13 14" key="1">
    <citation type="submission" date="2019-03" db="EMBL/GenBank/DDBJ databases">
        <title>Genomic Encyclopedia of Type Strains, Phase IV (KMG-IV): sequencing the most valuable type-strain genomes for metagenomic binning, comparative biology and taxonomic classification.</title>
        <authorList>
            <person name="Goeker M."/>
        </authorList>
    </citation>
    <scope>NUCLEOTIDE SEQUENCE [LARGE SCALE GENOMIC DNA]</scope>
    <source>
        <strain evidence="13 14">DSM 14836</strain>
    </source>
</reference>
<evidence type="ECO:0000256" key="2">
    <source>
        <dbReference type="ARBA" id="ARBA00010441"/>
    </source>
</evidence>
<keyword evidence="14" id="KW-1185">Reference proteome</keyword>